<dbReference type="InterPro" id="IPR003439">
    <property type="entry name" value="ABC_transporter-like_ATP-bd"/>
</dbReference>
<accession>T1BGP7</accession>
<dbReference type="PROSITE" id="PS50893">
    <property type="entry name" value="ABC_TRANSPORTER_2"/>
    <property type="match status" value="1"/>
</dbReference>
<comment type="similarity">
    <text evidence="1">Belongs to the ABC transporter superfamily.</text>
</comment>
<dbReference type="PANTHER" id="PTHR43776">
    <property type="entry name" value="TRANSPORT ATP-BINDING PROTEIN"/>
    <property type="match status" value="1"/>
</dbReference>
<feature type="domain" description="ABC transporter" evidence="5">
    <location>
        <begin position="12"/>
        <end position="242"/>
    </location>
</feature>
<dbReference type="SUPFAM" id="SSF52540">
    <property type="entry name" value="P-loop containing nucleoside triphosphate hydrolases"/>
    <property type="match status" value="1"/>
</dbReference>
<reference evidence="6" key="2">
    <citation type="journal article" date="2014" name="ISME J.">
        <title>Microbial stratification in low pH oxic and suboxic macroscopic growths along an acid mine drainage.</title>
        <authorList>
            <person name="Mendez-Garcia C."/>
            <person name="Mesa V."/>
            <person name="Sprenger R.R."/>
            <person name="Richter M."/>
            <person name="Diez M.S."/>
            <person name="Solano J."/>
            <person name="Bargiela R."/>
            <person name="Golyshina O.V."/>
            <person name="Manteca A."/>
            <person name="Ramos J.L."/>
            <person name="Gallego J.R."/>
            <person name="Llorente I."/>
            <person name="Martins Dos Santos V.A."/>
            <person name="Jensen O.N."/>
            <person name="Pelaez A.I."/>
            <person name="Sanchez J."/>
            <person name="Ferrer M."/>
        </authorList>
    </citation>
    <scope>NUCLEOTIDE SEQUENCE</scope>
</reference>
<dbReference type="PANTHER" id="PTHR43776:SF7">
    <property type="entry name" value="D,D-DIPEPTIDE TRANSPORT ATP-BINDING PROTEIN DDPF-RELATED"/>
    <property type="match status" value="1"/>
</dbReference>
<dbReference type="GO" id="GO:0016887">
    <property type="term" value="F:ATP hydrolysis activity"/>
    <property type="evidence" value="ECO:0007669"/>
    <property type="project" value="InterPro"/>
</dbReference>
<dbReference type="Gene3D" id="3.40.50.300">
    <property type="entry name" value="P-loop containing nucleotide triphosphate hydrolases"/>
    <property type="match status" value="1"/>
</dbReference>
<proteinExistence type="inferred from homology"/>
<gene>
    <name evidence="6" type="ORF">B1B_10331</name>
</gene>
<dbReference type="EMBL" id="AUZY01006771">
    <property type="protein sequence ID" value="EQD53315.1"/>
    <property type="molecule type" value="Genomic_DNA"/>
</dbReference>
<keyword evidence="3" id="KW-0547">Nucleotide-binding</keyword>
<organism evidence="6">
    <name type="scientific">mine drainage metagenome</name>
    <dbReference type="NCBI Taxonomy" id="410659"/>
    <lineage>
        <taxon>unclassified sequences</taxon>
        <taxon>metagenomes</taxon>
        <taxon>ecological metagenomes</taxon>
    </lineage>
</organism>
<keyword evidence="2" id="KW-0813">Transport</keyword>
<sequence length="242" mass="26595">MEGARRMATVVLRGSNLTKRYESRGRHVVDALRGVSLKLREGATLGIVGESGCGKSTLARLLVGLEHPTTGTAEIRGESMSTLDGRTRARRIQLVFQDPYSSLDPRQRVRNALREVLTFHHLHAGAEEQRIADLLDLVALGHRFADRYPHELSGGQAQRVAIARALAVEPTIVVLDEPTSALDVSVRAEIINLLIGIQSRITISYIFISHDLSMVRHVADDIAVMYLGRVVESGSYDQVLDA</sequence>
<dbReference type="GO" id="GO:0055085">
    <property type="term" value="P:transmembrane transport"/>
    <property type="evidence" value="ECO:0007669"/>
    <property type="project" value="UniProtKB-ARBA"/>
</dbReference>
<dbReference type="InterPro" id="IPR003593">
    <property type="entry name" value="AAA+_ATPase"/>
</dbReference>
<dbReference type="AlphaFoldDB" id="T1BGP7"/>
<evidence type="ECO:0000256" key="1">
    <source>
        <dbReference type="ARBA" id="ARBA00005417"/>
    </source>
</evidence>
<feature type="non-terminal residue" evidence="6">
    <location>
        <position position="242"/>
    </location>
</feature>
<protein>
    <submittedName>
        <fullName evidence="6">Oligopeptide/dipeptide ABC transporter, ATPase subunit</fullName>
    </submittedName>
</protein>
<comment type="caution">
    <text evidence="6">The sequence shown here is derived from an EMBL/GenBank/DDBJ whole genome shotgun (WGS) entry which is preliminary data.</text>
</comment>
<evidence type="ECO:0000313" key="6">
    <source>
        <dbReference type="EMBL" id="EQD53315.1"/>
    </source>
</evidence>
<evidence type="ECO:0000256" key="3">
    <source>
        <dbReference type="ARBA" id="ARBA00022741"/>
    </source>
</evidence>
<keyword evidence="4" id="KW-0067">ATP-binding</keyword>
<dbReference type="GO" id="GO:0005524">
    <property type="term" value="F:ATP binding"/>
    <property type="evidence" value="ECO:0007669"/>
    <property type="project" value="UniProtKB-KW"/>
</dbReference>
<dbReference type="InterPro" id="IPR017871">
    <property type="entry name" value="ABC_transporter-like_CS"/>
</dbReference>
<dbReference type="PROSITE" id="PS00211">
    <property type="entry name" value="ABC_TRANSPORTER_1"/>
    <property type="match status" value="1"/>
</dbReference>
<dbReference type="SMART" id="SM00382">
    <property type="entry name" value="AAA"/>
    <property type="match status" value="1"/>
</dbReference>
<dbReference type="CDD" id="cd03257">
    <property type="entry name" value="ABC_NikE_OppD_transporters"/>
    <property type="match status" value="1"/>
</dbReference>
<name>T1BGP7_9ZZZZ</name>
<evidence type="ECO:0000256" key="2">
    <source>
        <dbReference type="ARBA" id="ARBA00022448"/>
    </source>
</evidence>
<dbReference type="InterPro" id="IPR050319">
    <property type="entry name" value="ABC_transp_ATP-bind"/>
</dbReference>
<evidence type="ECO:0000256" key="4">
    <source>
        <dbReference type="ARBA" id="ARBA00022840"/>
    </source>
</evidence>
<dbReference type="Pfam" id="PF00005">
    <property type="entry name" value="ABC_tran"/>
    <property type="match status" value="1"/>
</dbReference>
<evidence type="ECO:0000259" key="5">
    <source>
        <dbReference type="PROSITE" id="PS50893"/>
    </source>
</evidence>
<dbReference type="InterPro" id="IPR027417">
    <property type="entry name" value="P-loop_NTPase"/>
</dbReference>
<reference evidence="6" key="1">
    <citation type="submission" date="2013-08" db="EMBL/GenBank/DDBJ databases">
        <authorList>
            <person name="Mendez C."/>
            <person name="Richter M."/>
            <person name="Ferrer M."/>
            <person name="Sanchez J."/>
        </authorList>
    </citation>
    <scope>NUCLEOTIDE SEQUENCE</scope>
</reference>